<dbReference type="Proteomes" id="UP000837932">
    <property type="component" value="Unassembled WGS sequence"/>
</dbReference>
<comment type="catalytic activity">
    <reaction evidence="7 8">
        <text>(2R)-O-phospho-3-sulfolactate + H2O = (2R)-3-sulfolactate + phosphate</text>
        <dbReference type="Rhea" id="RHEA:23416"/>
        <dbReference type="ChEBI" id="CHEBI:15377"/>
        <dbReference type="ChEBI" id="CHEBI:15597"/>
        <dbReference type="ChEBI" id="CHEBI:43474"/>
        <dbReference type="ChEBI" id="CHEBI:58738"/>
        <dbReference type="EC" id="3.1.3.71"/>
    </reaction>
</comment>
<dbReference type="PANTHER" id="PTHR37311">
    <property type="entry name" value="2-PHOSPHOSULFOLACTATE PHOSPHATASE-RELATED"/>
    <property type="match status" value="1"/>
</dbReference>
<evidence type="ECO:0000256" key="5">
    <source>
        <dbReference type="ARBA" id="ARBA00022801"/>
    </source>
</evidence>
<dbReference type="HAMAP" id="MF_00490">
    <property type="entry name" value="ComB"/>
    <property type="match status" value="1"/>
</dbReference>
<comment type="caution">
    <text evidence="10">The sequence shown here is derived from an EMBL/GenBank/DDBJ whole genome shotgun (WGS) entry which is preliminary data.</text>
</comment>
<dbReference type="EMBL" id="CAKLPY010000002">
    <property type="protein sequence ID" value="CAH0997147.1"/>
    <property type="molecule type" value="Genomic_DNA"/>
</dbReference>
<keyword evidence="5 8" id="KW-0378">Hydrolase</keyword>
<evidence type="ECO:0000256" key="6">
    <source>
        <dbReference type="ARBA" id="ARBA00022842"/>
    </source>
</evidence>
<sequence length="264" mass="29602">MTSLRKLSNLNIFFGIFAAVFYQELLFFKMKNIDVCLTPDLLHLHNIDNTIVIVTDIFRATSCMVTGFAYGVKAIIPVETVEECQQLQEKGYIAAAERNAQKVEGFDLDNSPFSYMDEKLIGEKIAMTTTNGTYSITKAKSSAVKVLVGAFLNLNAIVEYLKTQPYDVLVLCAGWKGKVNLEDTLFAGAVVDAVQDEYFVAEDSAILAMRMYQQAKDDMLGYLANSSHIRRLQRLGINKDISYCLQRDLYDVVPVLRGNELVNM</sequence>
<evidence type="ECO:0000256" key="8">
    <source>
        <dbReference type="HAMAP-Rule" id="MF_00490"/>
    </source>
</evidence>
<comment type="cofactor">
    <cofactor evidence="1 8">
        <name>Mg(2+)</name>
        <dbReference type="ChEBI" id="CHEBI:18420"/>
    </cofactor>
</comment>
<evidence type="ECO:0000256" key="2">
    <source>
        <dbReference type="ARBA" id="ARBA00009997"/>
    </source>
</evidence>
<dbReference type="Pfam" id="PF04029">
    <property type="entry name" value="2-ph_phosp"/>
    <property type="match status" value="1"/>
</dbReference>
<evidence type="ECO:0000313" key="10">
    <source>
        <dbReference type="EMBL" id="CAH0997147.1"/>
    </source>
</evidence>
<protein>
    <recommendedName>
        <fullName evidence="4 8">Probable 2-phosphosulfolactate phosphatase</fullName>
        <ecNumber evidence="3 8">3.1.3.71</ecNumber>
    </recommendedName>
</protein>
<dbReference type="InterPro" id="IPR036702">
    <property type="entry name" value="ComB-like_sf"/>
</dbReference>
<evidence type="ECO:0000256" key="9">
    <source>
        <dbReference type="SAM" id="Phobius"/>
    </source>
</evidence>
<keyword evidence="9" id="KW-0812">Transmembrane</keyword>
<feature type="transmembrane region" description="Helical" evidence="9">
    <location>
        <begin position="12"/>
        <end position="30"/>
    </location>
</feature>
<dbReference type="SUPFAM" id="SSF142823">
    <property type="entry name" value="ComB-like"/>
    <property type="match status" value="1"/>
</dbReference>
<keyword evidence="9" id="KW-0472">Membrane</keyword>
<keyword evidence="11" id="KW-1185">Reference proteome</keyword>
<evidence type="ECO:0000256" key="3">
    <source>
        <dbReference type="ARBA" id="ARBA00012953"/>
    </source>
</evidence>
<evidence type="ECO:0000313" key="11">
    <source>
        <dbReference type="Proteomes" id="UP000837932"/>
    </source>
</evidence>
<accession>A0ABN8F1A1</accession>
<keyword evidence="9" id="KW-1133">Transmembrane helix</keyword>
<dbReference type="Gene3D" id="3.90.1560.10">
    <property type="entry name" value="ComB-like"/>
    <property type="match status" value="1"/>
</dbReference>
<evidence type="ECO:0000256" key="4">
    <source>
        <dbReference type="ARBA" id="ARBA00021948"/>
    </source>
</evidence>
<evidence type="ECO:0000256" key="7">
    <source>
        <dbReference type="ARBA" id="ARBA00033711"/>
    </source>
</evidence>
<organism evidence="10 11">
    <name type="scientific">Emticicia aquatica</name>
    <dbReference type="NCBI Taxonomy" id="1681835"/>
    <lineage>
        <taxon>Bacteria</taxon>
        <taxon>Pseudomonadati</taxon>
        <taxon>Bacteroidota</taxon>
        <taxon>Cytophagia</taxon>
        <taxon>Cytophagales</taxon>
        <taxon>Leadbetterellaceae</taxon>
        <taxon>Emticicia</taxon>
    </lineage>
</organism>
<dbReference type="InterPro" id="IPR005238">
    <property type="entry name" value="ComB-like"/>
</dbReference>
<evidence type="ECO:0000256" key="1">
    <source>
        <dbReference type="ARBA" id="ARBA00001946"/>
    </source>
</evidence>
<reference evidence="10" key="1">
    <citation type="submission" date="2021-12" db="EMBL/GenBank/DDBJ databases">
        <authorList>
            <person name="Rodrigo-Torres L."/>
            <person name="Arahal R. D."/>
            <person name="Lucena T."/>
        </authorList>
    </citation>
    <scope>NUCLEOTIDE SEQUENCE</scope>
    <source>
        <strain evidence="10">CECT 8858</strain>
    </source>
</reference>
<dbReference type="GO" id="GO:0050532">
    <property type="term" value="F:2-phosphosulfolactate phosphatase activity"/>
    <property type="evidence" value="ECO:0007669"/>
    <property type="project" value="UniProtKB-EC"/>
</dbReference>
<keyword evidence="6 8" id="KW-0460">Magnesium</keyword>
<name>A0ABN8F1A1_9BACT</name>
<comment type="similarity">
    <text evidence="2 8">Belongs to the ComB family.</text>
</comment>
<dbReference type="EC" id="3.1.3.71" evidence="3 8"/>
<dbReference type="PANTHER" id="PTHR37311:SF1">
    <property type="entry name" value="2-PHOSPHOSULFOLACTATE PHOSPHATASE-RELATED"/>
    <property type="match status" value="1"/>
</dbReference>
<gene>
    <name evidence="8 10" type="primary">comB</name>
    <name evidence="10" type="ORF">EMA8858_03284</name>
</gene>
<proteinExistence type="inferred from homology"/>